<dbReference type="GO" id="GO:0020037">
    <property type="term" value="F:heme binding"/>
    <property type="evidence" value="ECO:0007669"/>
    <property type="project" value="InterPro"/>
</dbReference>
<feature type="region of interest" description="Disordered" evidence="2">
    <location>
        <begin position="416"/>
        <end position="445"/>
    </location>
</feature>
<evidence type="ECO:0000256" key="2">
    <source>
        <dbReference type="SAM" id="MobiDB-lite"/>
    </source>
</evidence>
<dbReference type="CDD" id="cd20623">
    <property type="entry name" value="CYP_unk"/>
    <property type="match status" value="1"/>
</dbReference>
<dbReference type="RefSeq" id="WP_155072427.1">
    <property type="nucleotide sequence ID" value="NZ_WIXO01000001.1"/>
</dbReference>
<dbReference type="AlphaFoldDB" id="A0A6G2BHM5"/>
<keyword evidence="4" id="KW-1185">Reference proteome</keyword>
<accession>A0A6G2BHM5</accession>
<evidence type="ECO:0000313" key="3">
    <source>
        <dbReference type="EMBL" id="MTE21750.1"/>
    </source>
</evidence>
<dbReference type="SUPFAM" id="SSF48264">
    <property type="entry name" value="Cytochrome P450"/>
    <property type="match status" value="1"/>
</dbReference>
<name>A0A6G2BHM5_9ACTN</name>
<comment type="caution">
    <text evidence="3">The sequence shown here is derived from an EMBL/GenBank/DDBJ whole genome shotgun (WGS) entry which is preliminary data.</text>
</comment>
<dbReference type="PANTHER" id="PTHR46696">
    <property type="entry name" value="P450, PUTATIVE (EUROFUNG)-RELATED"/>
    <property type="match status" value="1"/>
</dbReference>
<dbReference type="InterPro" id="IPR017972">
    <property type="entry name" value="Cyt_P450_CS"/>
</dbReference>
<dbReference type="Gene3D" id="1.10.630.10">
    <property type="entry name" value="Cytochrome P450"/>
    <property type="match status" value="1"/>
</dbReference>
<proteinExistence type="inferred from homology"/>
<organism evidence="3 4">
    <name type="scientific">Streptomyces taklimakanensis</name>
    <dbReference type="NCBI Taxonomy" id="2569853"/>
    <lineage>
        <taxon>Bacteria</taxon>
        <taxon>Bacillati</taxon>
        <taxon>Actinomycetota</taxon>
        <taxon>Actinomycetes</taxon>
        <taxon>Kitasatosporales</taxon>
        <taxon>Streptomycetaceae</taxon>
        <taxon>Streptomyces</taxon>
    </lineage>
</organism>
<dbReference type="OrthoDB" id="4133219at2"/>
<dbReference type="PROSITE" id="PS00086">
    <property type="entry name" value="CYTOCHROME_P450"/>
    <property type="match status" value="1"/>
</dbReference>
<reference evidence="3 4" key="1">
    <citation type="submission" date="2019-11" db="EMBL/GenBank/DDBJ databases">
        <authorList>
            <person name="Yuan L."/>
        </authorList>
    </citation>
    <scope>NUCLEOTIDE SEQUENCE [LARGE SCALE GENOMIC DNA]</scope>
    <source>
        <strain evidence="3 4">TRM43335</strain>
    </source>
</reference>
<gene>
    <name evidence="3" type="ORF">F0L17_22065</name>
</gene>
<feature type="compositionally biased region" description="Polar residues" evidence="2">
    <location>
        <begin position="416"/>
        <end position="425"/>
    </location>
</feature>
<sequence>MQQHAGSPEPPPGCPAHGRVPLYTAEFGADPESYYAHLRRFGSSAPVEMAPGVEAELVTSYSAALRILQDPGTFVRDARRWRALNEGRVPADSPALPMMAYRPNALFSDGADHARLRQAVTDSLATVDPHRLGRHVEQVADYLISRFADRPGGRADLVTDYAQQLPLLVYSNLFGCPADIGDRVIFGISGIFEGVDAEKANEVLATALYELVALKRTSPGDDVTSHMMRHPAGLDDDEMVNQLVTLLSGGTAPLMSLISTGSALMLGDEKYSGTQYTTGLLVEDAVNEVLWKYAPIANYAVHYPVQDVELDGRLLEADQPVVISFAAANTDPALVDDTAALRGRAHLAFGAGPHVCPAKDPAVLIAVAAIERLLNRVTDIDLALDLADLTWQPTPWSRTPATLPVRFTPISPSARQATGSFGSVSATGPGDGAAAAARKQAQPGRGNRWSTFLAWLKGM</sequence>
<comment type="similarity">
    <text evidence="1">Belongs to the cytochrome P450 family.</text>
</comment>
<dbReference type="InterPro" id="IPR036396">
    <property type="entry name" value="Cyt_P450_sf"/>
</dbReference>
<dbReference type="GO" id="GO:0004497">
    <property type="term" value="F:monooxygenase activity"/>
    <property type="evidence" value="ECO:0007669"/>
    <property type="project" value="InterPro"/>
</dbReference>
<dbReference type="PANTHER" id="PTHR46696:SF1">
    <property type="entry name" value="CYTOCHROME P450 YJIB-RELATED"/>
    <property type="match status" value="1"/>
</dbReference>
<dbReference type="Proteomes" id="UP000473014">
    <property type="component" value="Unassembled WGS sequence"/>
</dbReference>
<dbReference type="GO" id="GO:0016705">
    <property type="term" value="F:oxidoreductase activity, acting on paired donors, with incorporation or reduction of molecular oxygen"/>
    <property type="evidence" value="ECO:0007669"/>
    <property type="project" value="InterPro"/>
</dbReference>
<dbReference type="PRINTS" id="PR00359">
    <property type="entry name" value="BP450"/>
</dbReference>
<protein>
    <submittedName>
        <fullName evidence="3">Cytochrome P450</fullName>
    </submittedName>
</protein>
<feature type="compositionally biased region" description="Low complexity" evidence="2">
    <location>
        <begin position="426"/>
        <end position="445"/>
    </location>
</feature>
<dbReference type="InterPro" id="IPR002397">
    <property type="entry name" value="Cyt_P450_B"/>
</dbReference>
<dbReference type="GO" id="GO:0005506">
    <property type="term" value="F:iron ion binding"/>
    <property type="evidence" value="ECO:0007669"/>
    <property type="project" value="InterPro"/>
</dbReference>
<dbReference type="EMBL" id="WIXO01000001">
    <property type="protein sequence ID" value="MTE21750.1"/>
    <property type="molecule type" value="Genomic_DNA"/>
</dbReference>
<evidence type="ECO:0000313" key="4">
    <source>
        <dbReference type="Proteomes" id="UP000473014"/>
    </source>
</evidence>
<evidence type="ECO:0000256" key="1">
    <source>
        <dbReference type="ARBA" id="ARBA00010617"/>
    </source>
</evidence>